<dbReference type="Proteomes" id="UP000249748">
    <property type="component" value="Unassembled WGS sequence"/>
</dbReference>
<reference evidence="1" key="1">
    <citation type="submission" date="2018-02" db="EMBL/GenBank/DDBJ databases">
        <title>The genomes of Aspergillus section Nigri reveals drivers in fungal speciation.</title>
        <authorList>
            <consortium name="DOE Joint Genome Institute"/>
            <person name="Vesth T.C."/>
            <person name="Nybo J."/>
            <person name="Theobald S."/>
            <person name="Brandl J."/>
            <person name="Frisvad J.C."/>
            <person name="Nielsen K.F."/>
            <person name="Lyhne E.K."/>
            <person name="Kogle M.E."/>
            <person name="Kuo A."/>
            <person name="Riley R."/>
            <person name="Clum A."/>
            <person name="Nolan M."/>
            <person name="Lipzen A."/>
            <person name="Salamov A."/>
            <person name="Henrissat B."/>
            <person name="Wiebenga A."/>
            <person name="De vries R.P."/>
            <person name="Grigoriev I.V."/>
            <person name="Mortensen U.H."/>
            <person name="Andersen M.R."/>
            <person name="Baker S.E."/>
        </authorList>
    </citation>
    <scope>NUCLEOTIDE SEQUENCE</scope>
    <source>
        <strain evidence="1">CBS 115574</strain>
    </source>
</reference>
<dbReference type="EMBL" id="KZ824535">
    <property type="protein sequence ID" value="RAK94522.1"/>
    <property type="molecule type" value="Genomic_DNA"/>
</dbReference>
<sequence length="105" mass="10901">MKPSMIFVPLLAGLGMAGVVKQREESVADVADVANVANGAKVADSINNANVSDSIDVANGEEVADGAEICCNTTPCFIGCYVNGEWACANKTWGNTSSVARYRVS</sequence>
<evidence type="ECO:0000313" key="1">
    <source>
        <dbReference type="EMBL" id="RAK94522.1"/>
    </source>
</evidence>
<protein>
    <submittedName>
        <fullName evidence="1">Uncharacterized protein</fullName>
    </submittedName>
</protein>
<evidence type="ECO:0000313" key="2">
    <source>
        <dbReference type="Proteomes" id="UP000249748"/>
    </source>
</evidence>
<organism evidence="1 2">
    <name type="scientific">Aspergillus costaricaensis CBS 115574</name>
    <dbReference type="NCBI Taxonomy" id="1448317"/>
    <lineage>
        <taxon>Eukaryota</taxon>
        <taxon>Fungi</taxon>
        <taxon>Dikarya</taxon>
        <taxon>Ascomycota</taxon>
        <taxon>Pezizomycotina</taxon>
        <taxon>Eurotiomycetes</taxon>
        <taxon>Eurotiomycetidae</taxon>
        <taxon>Eurotiales</taxon>
        <taxon>Aspergillaceae</taxon>
        <taxon>Aspergillus</taxon>
        <taxon>Aspergillus subgen. Circumdati</taxon>
    </lineage>
</organism>
<proteinExistence type="predicted"/>
<gene>
    <name evidence="1" type="ORF">BO79DRAFT_249724</name>
</gene>
<name>A0ACD1IVQ6_9EURO</name>
<keyword evidence="2" id="KW-1185">Reference proteome</keyword>
<accession>A0ACD1IVQ6</accession>